<dbReference type="EMBL" id="GBRH01167425">
    <property type="protein sequence ID" value="JAE30471.1"/>
    <property type="molecule type" value="Transcribed_RNA"/>
</dbReference>
<proteinExistence type="predicted"/>
<name>A0A0A9H6J4_ARUDO</name>
<sequence>MFTVIMCGHHFWNTLVQSLVATQLGVQKISGITMYAVQEKKYYEPLPDIEIFVDGE</sequence>
<reference evidence="1" key="1">
    <citation type="submission" date="2014-09" db="EMBL/GenBank/DDBJ databases">
        <authorList>
            <person name="Magalhaes I.L.F."/>
            <person name="Oliveira U."/>
            <person name="Santos F.R."/>
            <person name="Vidigal T.H.D.A."/>
            <person name="Brescovit A.D."/>
            <person name="Santos A.J."/>
        </authorList>
    </citation>
    <scope>NUCLEOTIDE SEQUENCE</scope>
    <source>
        <tissue evidence="1">Shoot tissue taken approximately 20 cm above the soil surface</tissue>
    </source>
</reference>
<accession>A0A0A9H6J4</accession>
<dbReference type="AlphaFoldDB" id="A0A0A9H6J4"/>
<reference evidence="1" key="2">
    <citation type="journal article" date="2015" name="Data Brief">
        <title>Shoot transcriptome of the giant reed, Arundo donax.</title>
        <authorList>
            <person name="Barrero R.A."/>
            <person name="Guerrero F.D."/>
            <person name="Moolhuijzen P."/>
            <person name="Goolsby J.A."/>
            <person name="Tidwell J."/>
            <person name="Bellgard S.E."/>
            <person name="Bellgard M.I."/>
        </authorList>
    </citation>
    <scope>NUCLEOTIDE SEQUENCE</scope>
    <source>
        <tissue evidence="1">Shoot tissue taken approximately 20 cm above the soil surface</tissue>
    </source>
</reference>
<protein>
    <submittedName>
        <fullName evidence="1">Uncharacterized protein</fullName>
    </submittedName>
</protein>
<organism evidence="1">
    <name type="scientific">Arundo donax</name>
    <name type="common">Giant reed</name>
    <name type="synonym">Donax arundinaceus</name>
    <dbReference type="NCBI Taxonomy" id="35708"/>
    <lineage>
        <taxon>Eukaryota</taxon>
        <taxon>Viridiplantae</taxon>
        <taxon>Streptophyta</taxon>
        <taxon>Embryophyta</taxon>
        <taxon>Tracheophyta</taxon>
        <taxon>Spermatophyta</taxon>
        <taxon>Magnoliopsida</taxon>
        <taxon>Liliopsida</taxon>
        <taxon>Poales</taxon>
        <taxon>Poaceae</taxon>
        <taxon>PACMAD clade</taxon>
        <taxon>Arundinoideae</taxon>
        <taxon>Arundineae</taxon>
        <taxon>Arundo</taxon>
    </lineage>
</organism>
<evidence type="ECO:0000313" key="1">
    <source>
        <dbReference type="EMBL" id="JAE30471.1"/>
    </source>
</evidence>